<dbReference type="InterPro" id="IPR011009">
    <property type="entry name" value="Kinase-like_dom_sf"/>
</dbReference>
<dbReference type="GO" id="GO:0004672">
    <property type="term" value="F:protein kinase activity"/>
    <property type="evidence" value="ECO:0007669"/>
    <property type="project" value="InterPro"/>
</dbReference>
<dbReference type="PROSITE" id="PS50297">
    <property type="entry name" value="ANK_REP_REGION"/>
    <property type="match status" value="2"/>
</dbReference>
<evidence type="ECO:0000256" key="3">
    <source>
        <dbReference type="PROSITE-ProRule" id="PRU00023"/>
    </source>
</evidence>
<feature type="repeat" description="ANK" evidence="3">
    <location>
        <begin position="903"/>
        <end position="937"/>
    </location>
</feature>
<dbReference type="Pfam" id="PF12796">
    <property type="entry name" value="Ank_2"/>
    <property type="match status" value="4"/>
</dbReference>
<dbReference type="PRINTS" id="PR00109">
    <property type="entry name" value="TYRKINASE"/>
</dbReference>
<dbReference type="SMART" id="SM00248">
    <property type="entry name" value="ANK"/>
    <property type="match status" value="24"/>
</dbReference>
<dbReference type="Gene3D" id="1.25.40.20">
    <property type="entry name" value="Ankyrin repeat-containing domain"/>
    <property type="match status" value="7"/>
</dbReference>
<dbReference type="PROSITE" id="PS50088">
    <property type="entry name" value="ANK_REPEAT"/>
    <property type="match status" value="6"/>
</dbReference>
<feature type="repeat" description="ANK" evidence="3">
    <location>
        <begin position="144"/>
        <end position="182"/>
    </location>
</feature>
<evidence type="ECO:0000259" key="4">
    <source>
        <dbReference type="PROSITE" id="PS50011"/>
    </source>
</evidence>
<dbReference type="PROSITE" id="PS50011">
    <property type="entry name" value="PROTEIN_KINASE_DOM"/>
    <property type="match status" value="1"/>
</dbReference>
<dbReference type="Gene3D" id="1.10.510.10">
    <property type="entry name" value="Transferase(Phosphotransferase) domain 1"/>
    <property type="match status" value="1"/>
</dbReference>
<feature type="domain" description="Protein kinase" evidence="4">
    <location>
        <begin position="1017"/>
        <end position="1273"/>
    </location>
</feature>
<organism evidence="5 6">
    <name type="scientific">Anaeramoeba flamelloides</name>
    <dbReference type="NCBI Taxonomy" id="1746091"/>
    <lineage>
        <taxon>Eukaryota</taxon>
        <taxon>Metamonada</taxon>
        <taxon>Anaeramoebidae</taxon>
        <taxon>Anaeramoeba</taxon>
    </lineage>
</organism>
<keyword evidence="2 3" id="KW-0040">ANK repeat</keyword>
<dbReference type="InterPro" id="IPR001245">
    <property type="entry name" value="Ser-Thr/Tyr_kinase_cat_dom"/>
</dbReference>
<proteinExistence type="predicted"/>
<evidence type="ECO:0000313" key="5">
    <source>
        <dbReference type="EMBL" id="KAJ3449947.1"/>
    </source>
</evidence>
<gene>
    <name evidence="5" type="ORF">M0812_06107</name>
</gene>
<dbReference type="Proteomes" id="UP001146793">
    <property type="component" value="Unassembled WGS sequence"/>
</dbReference>
<comment type="caution">
    <text evidence="5">The sequence shown here is derived from an EMBL/GenBank/DDBJ whole genome shotgun (WGS) entry which is preliminary data.</text>
</comment>
<dbReference type="PANTHER" id="PTHR24198:SF165">
    <property type="entry name" value="ANKYRIN REPEAT-CONTAINING PROTEIN-RELATED"/>
    <property type="match status" value="1"/>
</dbReference>
<sequence>MQDELNVEQQTRLQHASTGEIIENFPIVLMNSKDTDELSPLHYICQRRNLELELLKHFLDYQADPNYEDLNGDTPLHYLCKTDQIPNRAPLIKLLIQHNASINRTNSYLETPLHLLCQNMKPDLESIRVLATSGAAFNLKDSLVGNTPLHLLCNKKEKKTKYCLPVIKYLLTENADVNIKNNQGNTILHLVLKQREIDKPLFQLVIKDENLEINSVNNLQETFLHCVCKKDDQQKNITYVIELLNKGCDPNLQDHHGLTALHLIGKKQNYQLNTRLFNLLFEKGSDPNICDHKGSNLLHYVIPKNGKIDNSLIANLIKRNVDCNKQDQNGKTPFYNYCRKDILDSKMIKLFLREGKVDLNLYTHERLSPLHVIIENSTNIKILQILIDNKYNNINNKKNNINNKKNNSVDLGIKDLRDRNLLHHACLKSQPNETLIEYLLGKGLDPNEQESKHGWACLHCLCKKCEAIDDLESIIEMLIDNDADISIKDNDGNYPFHLICGQEEFSDSLCELLINGIDINKPNNKGETPLHLFYTQPDRPREYLEWFKDMEADFTIGRHSDERNALHLFCLNEPDEETFNYLINECECEIESKDKFNNNLLHLLCQSNTMALDVLENVIEDLDVNEQNVEGKTPLHILCANTPDFEFIDCLIKNEIDINIRDNGGDTALHELCKDKIEYILNKSTNKKDDLKYFDKFIRIEGFNLFFDNGAEINSKNKIGDTPLICLCKNRKLKIKTKFKIIKLFLKNDVDVTIQNNENSTALHELSKNQTCLNLKIFQLFFDIPEIDLNLKDKNGNTILHLLCMQSLNDYPDLHQIFNHLTTLDCDLNIKNNNNKTPLLILFNSKHRHHEISFDLIKHGADPFIKDKHQRNLLHLMNISQPYYHAVHFLINKGINHKERDVFGNTPLHYLCMHEQIDFAIVSIFTEMGMNLNQNNLKGESPTTLLNGKSKNPQLAYKANRFLKTVKFEKKKQKMQKLIKLNTNLKPLPSLSGRIPKNVGGFLRPMKFQEIPLDQIKISPKPIYSGEKKYIYLADWFGQKVCATALKDSIFITKTEVEKFKKELSFVCSLHYPHTVRFFGAQLQDETRLTYISEYCENGDLSTYISKNNISLTNKIKIAAGIVKGIAYLHSKNTMHRKLKTSKIVLDKNLRPKITGYGFSRQMTDTFYSTVRKTIQTSHDPYQSPEMLSESDTYTFKTDIYSFGVILWELMNPEKLKITDPLIWGNKYWKGEIIKGNRPPLNNCHFQEMISKCWHQDPKQRPEIENILDHFIKLESQYENMN</sequence>
<dbReference type="PANTHER" id="PTHR24198">
    <property type="entry name" value="ANKYRIN REPEAT AND PROTEIN KINASE DOMAIN-CONTAINING PROTEIN"/>
    <property type="match status" value="1"/>
</dbReference>
<name>A0AAV8AAV9_9EUKA</name>
<dbReference type="InterPro" id="IPR036770">
    <property type="entry name" value="Ankyrin_rpt-contain_sf"/>
</dbReference>
<dbReference type="SUPFAM" id="SSF56112">
    <property type="entry name" value="Protein kinase-like (PK-like)"/>
    <property type="match status" value="1"/>
</dbReference>
<dbReference type="InterPro" id="IPR000719">
    <property type="entry name" value="Prot_kinase_dom"/>
</dbReference>
<feature type="repeat" description="ANK" evidence="3">
    <location>
        <begin position="71"/>
        <end position="107"/>
    </location>
</feature>
<feature type="repeat" description="ANK" evidence="3">
    <location>
        <begin position="256"/>
        <end position="292"/>
    </location>
</feature>
<evidence type="ECO:0000256" key="2">
    <source>
        <dbReference type="ARBA" id="ARBA00023043"/>
    </source>
</evidence>
<dbReference type="SUPFAM" id="SSF48403">
    <property type="entry name" value="Ankyrin repeat"/>
    <property type="match status" value="3"/>
</dbReference>
<keyword evidence="1" id="KW-0677">Repeat</keyword>
<dbReference type="GO" id="GO:0005524">
    <property type="term" value="F:ATP binding"/>
    <property type="evidence" value="ECO:0007669"/>
    <property type="project" value="InterPro"/>
</dbReference>
<dbReference type="InterPro" id="IPR002110">
    <property type="entry name" value="Ankyrin_rpt"/>
</dbReference>
<reference evidence="5" key="1">
    <citation type="submission" date="2022-08" db="EMBL/GenBank/DDBJ databases">
        <title>Novel sulphate-reducing endosymbionts in the free-living metamonad Anaeramoeba.</title>
        <authorList>
            <person name="Jerlstrom-Hultqvist J."/>
            <person name="Cepicka I."/>
            <person name="Gallot-Lavallee L."/>
            <person name="Salas-Leiva D."/>
            <person name="Curtis B.A."/>
            <person name="Zahonova K."/>
            <person name="Pipaliya S."/>
            <person name="Dacks J."/>
            <person name="Roger A.J."/>
        </authorList>
    </citation>
    <scope>NUCLEOTIDE SEQUENCE</scope>
    <source>
        <strain evidence="5">Busselton2</strain>
    </source>
</reference>
<feature type="repeat" description="ANK" evidence="3">
    <location>
        <begin position="36"/>
        <end position="70"/>
    </location>
</feature>
<evidence type="ECO:0000313" key="6">
    <source>
        <dbReference type="Proteomes" id="UP001146793"/>
    </source>
</evidence>
<feature type="repeat" description="ANK" evidence="3">
    <location>
        <begin position="630"/>
        <end position="663"/>
    </location>
</feature>
<evidence type="ECO:0000256" key="1">
    <source>
        <dbReference type="ARBA" id="ARBA00022737"/>
    </source>
</evidence>
<accession>A0AAV8AAV9</accession>
<protein>
    <submittedName>
        <fullName evidence="5">Ankyrin repeat-containing protein</fullName>
    </submittedName>
</protein>
<dbReference type="Pfam" id="PF07714">
    <property type="entry name" value="PK_Tyr_Ser-Thr"/>
    <property type="match status" value="1"/>
</dbReference>
<dbReference type="EMBL" id="JANTQA010000012">
    <property type="protein sequence ID" value="KAJ3449947.1"/>
    <property type="molecule type" value="Genomic_DNA"/>
</dbReference>